<accession>A0A3N0YIL4</accession>
<dbReference type="PANTHER" id="PTHR22969">
    <property type="entry name" value="IKB KINASE"/>
    <property type="match status" value="1"/>
</dbReference>
<proteinExistence type="predicted"/>
<dbReference type="GO" id="GO:0005524">
    <property type="term" value="F:ATP binding"/>
    <property type="evidence" value="ECO:0007669"/>
    <property type="project" value="UniProtKB-UniRule"/>
</dbReference>
<dbReference type="Pfam" id="PF18394">
    <property type="entry name" value="TBK1_CCD1"/>
    <property type="match status" value="1"/>
</dbReference>
<dbReference type="Proteomes" id="UP000281406">
    <property type="component" value="Unassembled WGS sequence"/>
</dbReference>
<dbReference type="GO" id="GO:0005737">
    <property type="term" value="C:cytoplasm"/>
    <property type="evidence" value="ECO:0007669"/>
    <property type="project" value="UniProtKB-SubCell"/>
</dbReference>
<evidence type="ECO:0000256" key="8">
    <source>
        <dbReference type="PROSITE-ProRule" id="PRU10141"/>
    </source>
</evidence>
<comment type="subcellular location">
    <subcellularLocation>
        <location evidence="1">Cytoplasm</location>
    </subcellularLocation>
</comment>
<dbReference type="AlphaFoldDB" id="A0A3N0YIL4"/>
<dbReference type="GO" id="GO:0009967">
    <property type="term" value="P:positive regulation of signal transduction"/>
    <property type="evidence" value="ECO:0007669"/>
    <property type="project" value="UniProtKB-ARBA"/>
</dbReference>
<evidence type="ECO:0000256" key="4">
    <source>
        <dbReference type="ARBA" id="ARBA00022679"/>
    </source>
</evidence>
<dbReference type="Pfam" id="PF00069">
    <property type="entry name" value="Pkinase"/>
    <property type="match status" value="1"/>
</dbReference>
<feature type="coiled-coil region" evidence="9">
    <location>
        <begin position="676"/>
        <end position="703"/>
    </location>
</feature>
<evidence type="ECO:0000256" key="1">
    <source>
        <dbReference type="ARBA" id="ARBA00004496"/>
    </source>
</evidence>
<evidence type="ECO:0000259" key="10">
    <source>
        <dbReference type="PROSITE" id="PS50011"/>
    </source>
</evidence>
<dbReference type="Pfam" id="PF18396">
    <property type="entry name" value="TBK1_ULD"/>
    <property type="match status" value="1"/>
</dbReference>
<dbReference type="PROSITE" id="PS50011">
    <property type="entry name" value="PROTEIN_KINASE_DOM"/>
    <property type="match status" value="1"/>
</dbReference>
<dbReference type="Gene3D" id="3.30.200.20">
    <property type="entry name" value="Phosphorylase Kinase, domain 1"/>
    <property type="match status" value="1"/>
</dbReference>
<dbReference type="InterPro" id="IPR041309">
    <property type="entry name" value="TBK1_CC1"/>
</dbReference>
<sequence>MTASTANHLWSLDDVLGQGATASVYKARNKKTGELVAVKVFNLASYNRPYEVQMREFEVLQRLNHINIVKLFAVEEMHMNPKQKVLVMEFCSGGSLLNLLEEPENAFGLPESEFLVVLQCVVQGMNHLRENGVVHRDIKPGNIMRLVGEDGRSVYKLTDFGAARELDDDEKFVSIYGTEEYLHPDMYERAVLRKPQQKTYGVSVDLWSIGVTFYHAATGSLPFIPYGGPRRNKKIMYKITTEKPEGAIAGVQKFEEGPIEWSYQLPHCCQLTEGLKSQLIPVLASILEANQEKCWGFVQFFAATTDILNCITVHIFSLQQATTHSIYIHIHNPVSIFFEDVQTQTGIEPAAQQYLFQGHPLILERTMKVLNLPPTSADRPIILISRKPEKLVGHPYREPEAPAMPTKFDVMADYTFSKTIVGVIHEYLRIARSLQKYRELILQGFYSYIENTGFECSNVAHRIAMVNMKLLSSISTEENLHRFAQKFAHEFPDFIDNKKKLTLIEEDLQRMYGTGIREFQIQLQHLHVMLSKHSETLAQDKSIQKMEVLLGKIVAVHQQYYKDRVTGKLGYNDEQIHKFEKLNLSSYIKKVKTLFKDDCLQKYQDVLMAAVSWNRVVYEIQTSLEHFGGVLRQRMGDLHMCEAQQKKVLDRAVLRALHLPIGAEGVDGPKKDENMILKMSRLKDEMEAVARELQNNNNMIESSYCYTASGEKNTSTQQTMKTSKNTECNTISQIPDL</sequence>
<keyword evidence="6 12" id="KW-0418">Kinase</keyword>
<evidence type="ECO:0000259" key="11">
    <source>
        <dbReference type="PROSITE" id="PS50053"/>
    </source>
</evidence>
<evidence type="ECO:0000313" key="12">
    <source>
        <dbReference type="EMBL" id="ROL45993.1"/>
    </source>
</evidence>
<comment type="caution">
    <text evidence="12">The sequence shown here is derived from an EMBL/GenBank/DDBJ whole genome shotgun (WGS) entry which is preliminary data.</text>
</comment>
<evidence type="ECO:0000256" key="3">
    <source>
        <dbReference type="ARBA" id="ARBA00022527"/>
    </source>
</evidence>
<dbReference type="GO" id="GO:0006950">
    <property type="term" value="P:response to stress"/>
    <property type="evidence" value="ECO:0007669"/>
    <property type="project" value="UniProtKB-ARBA"/>
</dbReference>
<dbReference type="Gene3D" id="3.10.20.90">
    <property type="entry name" value="Phosphatidylinositol 3-kinase Catalytic Subunit, Chain A, domain 1"/>
    <property type="match status" value="1"/>
</dbReference>
<evidence type="ECO:0000256" key="2">
    <source>
        <dbReference type="ARBA" id="ARBA00022490"/>
    </source>
</evidence>
<dbReference type="FunFam" id="3.10.20.90:FF:000112">
    <property type="entry name" value="TANK binding kinase TBK1"/>
    <property type="match status" value="1"/>
</dbReference>
<dbReference type="FunFam" id="1.10.510.10:FF:000100">
    <property type="entry name" value="inhibitor of nuclear factor kappa-B kinase subunit epsilon"/>
    <property type="match status" value="1"/>
</dbReference>
<dbReference type="OrthoDB" id="10013850at2759"/>
<keyword evidence="3" id="KW-0723">Serine/threonine-protein kinase</keyword>
<dbReference type="GO" id="GO:0004674">
    <property type="term" value="F:protein serine/threonine kinase activity"/>
    <property type="evidence" value="ECO:0007669"/>
    <property type="project" value="UniProtKB-KW"/>
</dbReference>
<dbReference type="SMART" id="SM00220">
    <property type="entry name" value="S_TKc"/>
    <property type="match status" value="1"/>
</dbReference>
<keyword evidence="4" id="KW-0808">Transferase</keyword>
<feature type="domain" description="Protein kinase" evidence="10">
    <location>
        <begin position="10"/>
        <end position="317"/>
    </location>
</feature>
<dbReference type="GO" id="GO:0010628">
    <property type="term" value="P:positive regulation of gene expression"/>
    <property type="evidence" value="ECO:0007669"/>
    <property type="project" value="UniProtKB-ARBA"/>
</dbReference>
<feature type="binding site" evidence="8">
    <location>
        <position position="39"/>
    </location>
    <ligand>
        <name>ATP</name>
        <dbReference type="ChEBI" id="CHEBI:30616"/>
    </ligand>
</feature>
<organism evidence="12 13">
    <name type="scientific">Anabarilius grahami</name>
    <name type="common">Kanglang fish</name>
    <name type="synonym">Barilius grahami</name>
    <dbReference type="NCBI Taxonomy" id="495550"/>
    <lineage>
        <taxon>Eukaryota</taxon>
        <taxon>Metazoa</taxon>
        <taxon>Chordata</taxon>
        <taxon>Craniata</taxon>
        <taxon>Vertebrata</taxon>
        <taxon>Euteleostomi</taxon>
        <taxon>Actinopterygii</taxon>
        <taxon>Neopterygii</taxon>
        <taxon>Teleostei</taxon>
        <taxon>Ostariophysi</taxon>
        <taxon>Cypriniformes</taxon>
        <taxon>Xenocyprididae</taxon>
        <taxon>Xenocypridinae</taxon>
        <taxon>Xenocypridinae incertae sedis</taxon>
        <taxon>Anabarilius</taxon>
    </lineage>
</organism>
<dbReference type="PROSITE" id="PS50053">
    <property type="entry name" value="UBIQUITIN_2"/>
    <property type="match status" value="1"/>
</dbReference>
<dbReference type="PANTHER" id="PTHR22969:SF10">
    <property type="entry name" value="INHIBITOR OF NUCLEAR FACTOR KAPPA-B KINASE SUBUNIT EPSILON"/>
    <property type="match status" value="1"/>
</dbReference>
<name>A0A3N0YIL4_ANAGA</name>
<dbReference type="InterPro" id="IPR000626">
    <property type="entry name" value="Ubiquitin-like_dom"/>
</dbReference>
<protein>
    <submittedName>
        <fullName evidence="12">Inhibitor of nuclear factor kappa-B kinase subunit epsilon</fullName>
    </submittedName>
</protein>
<keyword evidence="2" id="KW-0963">Cytoplasm</keyword>
<keyword evidence="13" id="KW-1185">Reference proteome</keyword>
<dbReference type="InterPro" id="IPR000719">
    <property type="entry name" value="Prot_kinase_dom"/>
</dbReference>
<keyword evidence="5 8" id="KW-0547">Nucleotide-binding</keyword>
<evidence type="ECO:0000256" key="5">
    <source>
        <dbReference type="ARBA" id="ARBA00022741"/>
    </source>
</evidence>
<dbReference type="PROSITE" id="PS00107">
    <property type="entry name" value="PROTEIN_KINASE_ATP"/>
    <property type="match status" value="1"/>
</dbReference>
<reference evidence="12 13" key="1">
    <citation type="submission" date="2018-10" db="EMBL/GenBank/DDBJ databases">
        <title>Genome assembly for a Yunnan-Guizhou Plateau 3E fish, Anabarilius grahami (Regan), and its evolutionary and genetic applications.</title>
        <authorList>
            <person name="Jiang W."/>
        </authorList>
    </citation>
    <scope>NUCLEOTIDE SEQUENCE [LARGE SCALE GENOMIC DNA]</scope>
    <source>
        <strain evidence="12">AG-KIZ</strain>
        <tissue evidence="12">Muscle</tissue>
    </source>
</reference>
<dbReference type="EMBL" id="RJVU01042531">
    <property type="protein sequence ID" value="ROL45993.1"/>
    <property type="molecule type" value="Genomic_DNA"/>
</dbReference>
<dbReference type="InterPro" id="IPR041087">
    <property type="entry name" value="TBK1_ULD"/>
</dbReference>
<evidence type="ECO:0000256" key="7">
    <source>
        <dbReference type="ARBA" id="ARBA00022840"/>
    </source>
</evidence>
<dbReference type="InterPro" id="IPR051180">
    <property type="entry name" value="IKK"/>
</dbReference>
<dbReference type="SUPFAM" id="SSF56112">
    <property type="entry name" value="Protein kinase-like (PK-like)"/>
    <property type="match status" value="1"/>
</dbReference>
<dbReference type="Gene3D" id="1.20.1270.420">
    <property type="match status" value="1"/>
</dbReference>
<dbReference type="InterPro" id="IPR017441">
    <property type="entry name" value="Protein_kinase_ATP_BS"/>
</dbReference>
<feature type="domain" description="Ubiquitin-like" evidence="11">
    <location>
        <begin position="311"/>
        <end position="376"/>
    </location>
</feature>
<gene>
    <name evidence="12" type="ORF">DPX16_15552</name>
</gene>
<keyword evidence="7 8" id="KW-0067">ATP-binding</keyword>
<dbReference type="InterPro" id="IPR011009">
    <property type="entry name" value="Kinase-like_dom_sf"/>
</dbReference>
<dbReference type="FunFam" id="3.30.200.20:FF:000106">
    <property type="entry name" value="serine/threonine-protein kinase TBK1 isoform X1"/>
    <property type="match status" value="1"/>
</dbReference>
<evidence type="ECO:0000256" key="6">
    <source>
        <dbReference type="ARBA" id="ARBA00022777"/>
    </source>
</evidence>
<dbReference type="Gene3D" id="1.10.510.10">
    <property type="entry name" value="Transferase(Phosphotransferase) domain 1"/>
    <property type="match status" value="1"/>
</dbReference>
<evidence type="ECO:0000313" key="13">
    <source>
        <dbReference type="Proteomes" id="UP000281406"/>
    </source>
</evidence>
<keyword evidence="9" id="KW-0175">Coiled coil</keyword>
<dbReference type="GO" id="GO:0045089">
    <property type="term" value="P:positive regulation of innate immune response"/>
    <property type="evidence" value="ECO:0007669"/>
    <property type="project" value="UniProtKB-ARBA"/>
</dbReference>
<evidence type="ECO:0000256" key="9">
    <source>
        <dbReference type="SAM" id="Coils"/>
    </source>
</evidence>